<organism evidence="1">
    <name type="scientific">gut metagenome</name>
    <dbReference type="NCBI Taxonomy" id="749906"/>
    <lineage>
        <taxon>unclassified sequences</taxon>
        <taxon>metagenomes</taxon>
        <taxon>organismal metagenomes</taxon>
    </lineage>
</organism>
<dbReference type="EMBL" id="AMCI01001920">
    <property type="protein sequence ID" value="EJX04100.1"/>
    <property type="molecule type" value="Genomic_DNA"/>
</dbReference>
<evidence type="ECO:0000313" key="1">
    <source>
        <dbReference type="EMBL" id="EJX04100.1"/>
    </source>
</evidence>
<accession>J9GUJ1</accession>
<comment type="caution">
    <text evidence="1">The sequence shown here is derived from an EMBL/GenBank/DDBJ whole genome shotgun (WGS) entry which is preliminary data.</text>
</comment>
<dbReference type="AlphaFoldDB" id="J9GUJ1"/>
<name>J9GUJ1_9ZZZZ</name>
<proteinExistence type="predicted"/>
<reference evidence="1" key="1">
    <citation type="journal article" date="2012" name="PLoS ONE">
        <title>Gene sets for utilization of primary and secondary nutrition supplies in the distal gut of endangered iberian lynx.</title>
        <authorList>
            <person name="Alcaide M."/>
            <person name="Messina E."/>
            <person name="Richter M."/>
            <person name="Bargiela R."/>
            <person name="Peplies J."/>
            <person name="Huws S.A."/>
            <person name="Newbold C.J."/>
            <person name="Golyshin P.N."/>
            <person name="Simon M.A."/>
            <person name="Lopez G."/>
            <person name="Yakimov M.M."/>
            <person name="Ferrer M."/>
        </authorList>
    </citation>
    <scope>NUCLEOTIDE SEQUENCE</scope>
</reference>
<protein>
    <submittedName>
        <fullName evidence="1">Uncharacterized protein</fullName>
    </submittedName>
</protein>
<sequence>MSYQPRKERKERKIRNKEFPCIPCFLLKRKKGTDTIHPIANAYDVNSNSPL</sequence>
<gene>
    <name evidence="1" type="ORF">EVA_07793</name>
</gene>